<name>R7QPW4_CHOCR</name>
<evidence type="ECO:0000313" key="2">
    <source>
        <dbReference type="Proteomes" id="UP000012073"/>
    </source>
</evidence>
<accession>R7QPW4</accession>
<keyword evidence="2" id="KW-1185">Reference proteome</keyword>
<dbReference type="EMBL" id="HG002195">
    <property type="protein sequence ID" value="CDF40517.1"/>
    <property type="molecule type" value="Genomic_DNA"/>
</dbReference>
<evidence type="ECO:0000313" key="1">
    <source>
        <dbReference type="EMBL" id="CDF40517.1"/>
    </source>
</evidence>
<protein>
    <submittedName>
        <fullName evidence="1">Uncharacterized protein</fullName>
    </submittedName>
</protein>
<sequence length="45" mass="5119">MRHVGDTKRCVTQIFYEEHAFALGHAVMTSADHVQAKGNNHIFLH</sequence>
<dbReference type="Proteomes" id="UP000012073">
    <property type="component" value="Unassembled WGS sequence"/>
</dbReference>
<dbReference type="Gramene" id="CDF40517">
    <property type="protein sequence ID" value="CDF40517"/>
    <property type="gene ID" value="CHC_T00007233001"/>
</dbReference>
<proteinExistence type="predicted"/>
<dbReference type="RefSeq" id="XP_005710811.1">
    <property type="nucleotide sequence ID" value="XM_005710754.1"/>
</dbReference>
<dbReference type="GeneID" id="17318551"/>
<reference evidence="2" key="1">
    <citation type="journal article" date="2013" name="Proc. Natl. Acad. Sci. U.S.A.">
        <title>Genome structure and metabolic features in the red seaweed Chondrus crispus shed light on evolution of the Archaeplastida.</title>
        <authorList>
            <person name="Collen J."/>
            <person name="Porcel B."/>
            <person name="Carre W."/>
            <person name="Ball S.G."/>
            <person name="Chaparro C."/>
            <person name="Tonon T."/>
            <person name="Barbeyron T."/>
            <person name="Michel G."/>
            <person name="Noel B."/>
            <person name="Valentin K."/>
            <person name="Elias M."/>
            <person name="Artiguenave F."/>
            <person name="Arun A."/>
            <person name="Aury J.M."/>
            <person name="Barbosa-Neto J.F."/>
            <person name="Bothwell J.H."/>
            <person name="Bouget F.Y."/>
            <person name="Brillet L."/>
            <person name="Cabello-Hurtado F."/>
            <person name="Capella-Gutierrez S."/>
            <person name="Charrier B."/>
            <person name="Cladiere L."/>
            <person name="Cock J.M."/>
            <person name="Coelho S.M."/>
            <person name="Colleoni C."/>
            <person name="Czjzek M."/>
            <person name="Da Silva C."/>
            <person name="Delage L."/>
            <person name="Denoeud F."/>
            <person name="Deschamps P."/>
            <person name="Dittami S.M."/>
            <person name="Gabaldon T."/>
            <person name="Gachon C.M."/>
            <person name="Groisillier A."/>
            <person name="Herve C."/>
            <person name="Jabbari K."/>
            <person name="Katinka M."/>
            <person name="Kloareg B."/>
            <person name="Kowalczyk N."/>
            <person name="Labadie K."/>
            <person name="Leblanc C."/>
            <person name="Lopez P.J."/>
            <person name="McLachlan D.H."/>
            <person name="Meslet-Cladiere L."/>
            <person name="Moustafa A."/>
            <person name="Nehr Z."/>
            <person name="Nyvall Collen P."/>
            <person name="Panaud O."/>
            <person name="Partensky F."/>
            <person name="Poulain J."/>
            <person name="Rensing S.A."/>
            <person name="Rousvoal S."/>
            <person name="Samson G."/>
            <person name="Symeonidi A."/>
            <person name="Weissenbach J."/>
            <person name="Zambounis A."/>
            <person name="Wincker P."/>
            <person name="Boyen C."/>
        </authorList>
    </citation>
    <scope>NUCLEOTIDE SEQUENCE [LARGE SCALE GENOMIC DNA]</scope>
    <source>
        <strain evidence="2">cv. Stackhouse</strain>
    </source>
</reference>
<gene>
    <name evidence="1" type="ORF">CHC_T00007233001</name>
</gene>
<dbReference type="AlphaFoldDB" id="R7QPW4"/>
<organism evidence="1 2">
    <name type="scientific">Chondrus crispus</name>
    <name type="common">Carrageen Irish moss</name>
    <name type="synonym">Polymorpha crispa</name>
    <dbReference type="NCBI Taxonomy" id="2769"/>
    <lineage>
        <taxon>Eukaryota</taxon>
        <taxon>Rhodophyta</taxon>
        <taxon>Florideophyceae</taxon>
        <taxon>Rhodymeniophycidae</taxon>
        <taxon>Gigartinales</taxon>
        <taxon>Gigartinaceae</taxon>
        <taxon>Chondrus</taxon>
    </lineage>
</organism>
<dbReference type="KEGG" id="ccp:CHC_T00007233001"/>